<feature type="domain" description="RdRp catalytic" evidence="5">
    <location>
        <begin position="304"/>
        <end position="417"/>
    </location>
</feature>
<dbReference type="SUPFAM" id="SSF56672">
    <property type="entry name" value="DNA/RNA polymerases"/>
    <property type="match status" value="1"/>
</dbReference>
<accession>A0A7G9IR74</accession>
<dbReference type="PROSITE" id="PS50507">
    <property type="entry name" value="RDRP_SSRNA_POS"/>
    <property type="match status" value="1"/>
</dbReference>
<dbReference type="InterPro" id="IPR007094">
    <property type="entry name" value="RNA-dir_pol_PSvirus"/>
</dbReference>
<dbReference type="GO" id="GO:0003968">
    <property type="term" value="F:RNA-directed RNA polymerase activity"/>
    <property type="evidence" value="ECO:0007669"/>
    <property type="project" value="UniProtKB-KW"/>
</dbReference>
<dbReference type="InterPro" id="IPR043502">
    <property type="entry name" value="DNA/RNA_pol_sf"/>
</dbReference>
<dbReference type="Pfam" id="PF00978">
    <property type="entry name" value="RdRP_2"/>
    <property type="match status" value="1"/>
</dbReference>
<dbReference type="InterPro" id="IPR001788">
    <property type="entry name" value="RNA-dep_RNA_pol_alsuvir"/>
</dbReference>
<organism evidence="6">
    <name type="scientific">Frankliniella occidentalis associated virga-like virus 2</name>
    <dbReference type="NCBI Taxonomy" id="2767208"/>
    <lineage>
        <taxon>Viruses</taxon>
        <taxon>Riboviria</taxon>
        <taxon>Orthornavirae</taxon>
        <taxon>Kitrinoviricota</taxon>
        <taxon>Alsuviricetes</taxon>
        <taxon>Martellivirales</taxon>
        <taxon>Virgaviridae</taxon>
    </lineage>
</organism>
<dbReference type="GO" id="GO:0039694">
    <property type="term" value="P:viral RNA genome replication"/>
    <property type="evidence" value="ECO:0007669"/>
    <property type="project" value="InterPro"/>
</dbReference>
<keyword evidence="4" id="KW-0693">Viral RNA replication</keyword>
<evidence type="ECO:0000259" key="5">
    <source>
        <dbReference type="PROSITE" id="PS50507"/>
    </source>
</evidence>
<evidence type="ECO:0000256" key="3">
    <source>
        <dbReference type="ARBA" id="ARBA00022695"/>
    </source>
</evidence>
<sequence length="551" mass="64162">MTPTEVCWKPTGVYADLALMSEFPDVCAGQPEELPDSEPPIVYNRTEPVSFFVEPVMLQDLYDSIFPGHSMVEYLYDAYDVNTNFPLHLPLSNVSLDVSKLRMGYEVKYDTLTPVLRTAMPQSRKSTPEETLLALVKRNLNVPEIKGYVDERKFANDLWKNFKRTYFSPEAYELMREYQENKIVLNSSDVIQWAKDCDVTPRPEELMPEMEALHEKELNLYQYMIKNQVKPTMTQGSVDVYAALQTIAYHPKDINVYFCPILRMCKRRLKACLKKNIVMFSDMSPEDVEKYVDKHMNIDELFSAFFAEGDFSKFDKSQDLVALLLDIECFRDMGVHEYYLQLWKEAHTHTTLMDRRNGIKAWILYQRKSGDASTFFGNTIYTMAVMAHLYDLRFIIAGFFAGDDNLVFGKVKFKDKSAECALKFNLEAKFLYHYSYPYFCSKFLIKADGRTRFVPDPIKLIKKLGRSDMRDFEHVEEYRRSLYDLCKPFSDALVHPELSRAVCERYAMLERDLSPHFSVINSLVQNPGEFANLYYLKPGDILLSDPSRPRL</sequence>
<dbReference type="GO" id="GO:0006351">
    <property type="term" value="P:DNA-templated transcription"/>
    <property type="evidence" value="ECO:0007669"/>
    <property type="project" value="InterPro"/>
</dbReference>
<protein>
    <submittedName>
        <fullName evidence="6">RNA-dependent RNA polymerase</fullName>
    </submittedName>
</protein>
<dbReference type="GO" id="GO:0003723">
    <property type="term" value="F:RNA binding"/>
    <property type="evidence" value="ECO:0007669"/>
    <property type="project" value="InterPro"/>
</dbReference>
<dbReference type="CDD" id="cd23254">
    <property type="entry name" value="Kitaviridae_RdRp"/>
    <property type="match status" value="1"/>
</dbReference>
<keyword evidence="1 6" id="KW-0696">RNA-directed RNA polymerase</keyword>
<keyword evidence="2" id="KW-0808">Transferase</keyword>
<name>A0A7G9IR74_9VIRU</name>
<keyword evidence="3" id="KW-0548">Nucleotidyltransferase</keyword>
<evidence type="ECO:0000256" key="4">
    <source>
        <dbReference type="ARBA" id="ARBA00022953"/>
    </source>
</evidence>
<dbReference type="EMBL" id="MN714667">
    <property type="protein sequence ID" value="QNM37806.1"/>
    <property type="molecule type" value="Genomic_RNA"/>
</dbReference>
<evidence type="ECO:0000313" key="6">
    <source>
        <dbReference type="EMBL" id="QNM37806.1"/>
    </source>
</evidence>
<evidence type="ECO:0000256" key="2">
    <source>
        <dbReference type="ARBA" id="ARBA00022679"/>
    </source>
</evidence>
<evidence type="ECO:0000256" key="1">
    <source>
        <dbReference type="ARBA" id="ARBA00022484"/>
    </source>
</evidence>
<proteinExistence type="predicted"/>
<reference evidence="6" key="1">
    <citation type="submission" date="2019-11" db="EMBL/GenBank/DDBJ databases">
        <title>Complexity of the virome associated to tospovirus-transmitting thrips species.</title>
        <authorList>
            <person name="Chiapello M."/>
            <person name="Bosco L."/>
            <person name="Ciuffo M."/>
            <person name="Ottati S."/>
            <person name="Vallino M."/>
            <person name="Salem N."/>
            <person name="Rosa C."/>
            <person name="Tavella L."/>
            <person name="Turina M."/>
        </authorList>
    </citation>
    <scope>NUCLEOTIDE SEQUENCE</scope>
    <source>
        <strain evidence="6">ThassRNAV4</strain>
    </source>
</reference>